<name>A0ABQ1E2C9_9FIRM</name>
<organism evidence="1 2">
    <name type="scientific">Butyricicoccus faecihominis</name>
    <dbReference type="NCBI Taxonomy" id="1712515"/>
    <lineage>
        <taxon>Bacteria</taxon>
        <taxon>Bacillati</taxon>
        <taxon>Bacillota</taxon>
        <taxon>Clostridia</taxon>
        <taxon>Eubacteriales</taxon>
        <taxon>Butyricicoccaceae</taxon>
        <taxon>Butyricicoccus</taxon>
    </lineage>
</organism>
<evidence type="ECO:0000313" key="1">
    <source>
        <dbReference type="EMBL" id="GFO89108.1"/>
    </source>
</evidence>
<sequence length="90" mass="10075">MCLLPKQTIHTVVQELEQAGYLEKVSVSGRKEKPLCLTESGKRYTADKLGGLYRAEERAAAAMGAEQFAMMVEMTRKFTDSFEKEIRNGA</sequence>
<dbReference type="Proteomes" id="UP000620147">
    <property type="component" value="Unassembled WGS sequence"/>
</dbReference>
<dbReference type="EMBL" id="BLYJ01000034">
    <property type="protein sequence ID" value="GFO89108.1"/>
    <property type="molecule type" value="Genomic_DNA"/>
</dbReference>
<gene>
    <name evidence="1" type="ORF">BUFA31_22720</name>
</gene>
<keyword evidence="2" id="KW-1185">Reference proteome</keyword>
<dbReference type="Gene3D" id="1.10.10.10">
    <property type="entry name" value="Winged helix-like DNA-binding domain superfamily/Winged helix DNA-binding domain"/>
    <property type="match status" value="1"/>
</dbReference>
<comment type="caution">
    <text evidence="1">The sequence shown here is derived from an EMBL/GenBank/DDBJ whole genome shotgun (WGS) entry which is preliminary data.</text>
</comment>
<proteinExistence type="predicted"/>
<evidence type="ECO:0008006" key="3">
    <source>
        <dbReference type="Google" id="ProtNLM"/>
    </source>
</evidence>
<reference evidence="1 2" key="1">
    <citation type="submission" date="2020-06" db="EMBL/GenBank/DDBJ databases">
        <title>Characterization of fructooligosaccharide metabolism and fructooligosaccharide-degrading enzymes in human commensal butyrate producers.</title>
        <authorList>
            <person name="Tanno H."/>
            <person name="Fujii T."/>
            <person name="Hirano K."/>
            <person name="Maeno S."/>
            <person name="Tonozuka T."/>
            <person name="Sakamoto M."/>
            <person name="Ohkuma M."/>
            <person name="Tochio T."/>
            <person name="Endo A."/>
        </authorList>
    </citation>
    <scope>NUCLEOTIDE SEQUENCE [LARGE SCALE GENOMIC DNA]</scope>
    <source>
        <strain evidence="1 2">JCM 31056</strain>
    </source>
</reference>
<dbReference type="InterPro" id="IPR036390">
    <property type="entry name" value="WH_DNA-bd_sf"/>
</dbReference>
<protein>
    <recommendedName>
        <fullName evidence="3">HTH marR-type domain-containing protein</fullName>
    </recommendedName>
</protein>
<dbReference type="InterPro" id="IPR036388">
    <property type="entry name" value="WH-like_DNA-bd_sf"/>
</dbReference>
<accession>A0ABQ1E2C9</accession>
<dbReference type="SUPFAM" id="SSF46785">
    <property type="entry name" value="Winged helix' DNA-binding domain"/>
    <property type="match status" value="1"/>
</dbReference>
<evidence type="ECO:0000313" key="2">
    <source>
        <dbReference type="Proteomes" id="UP000620147"/>
    </source>
</evidence>